<evidence type="ECO:0000313" key="3">
    <source>
        <dbReference type="EMBL" id="OMJ68115.1"/>
    </source>
</evidence>
<dbReference type="GO" id="GO:0008168">
    <property type="term" value="F:methyltransferase activity"/>
    <property type="evidence" value="ECO:0007669"/>
    <property type="project" value="InterPro"/>
</dbReference>
<evidence type="ECO:0000256" key="1">
    <source>
        <dbReference type="ARBA" id="ARBA00022723"/>
    </source>
</evidence>
<evidence type="ECO:0000313" key="4">
    <source>
        <dbReference type="Proteomes" id="UP000187209"/>
    </source>
</evidence>
<keyword evidence="4" id="KW-1185">Reference proteome</keyword>
<dbReference type="PANTHER" id="PTHR31009">
    <property type="entry name" value="S-ADENOSYL-L-METHIONINE:CARBOXYL METHYLTRANSFERASE FAMILY PROTEIN"/>
    <property type="match status" value="1"/>
</dbReference>
<protein>
    <submittedName>
        <fullName evidence="3">Uncharacterized protein</fullName>
    </submittedName>
</protein>
<dbReference type="InterPro" id="IPR005299">
    <property type="entry name" value="MeTrfase_7"/>
</dbReference>
<reference evidence="3 4" key="1">
    <citation type="submission" date="2016-11" db="EMBL/GenBank/DDBJ databases">
        <title>The macronuclear genome of Stentor coeruleus: a giant cell with tiny introns.</title>
        <authorList>
            <person name="Slabodnick M."/>
            <person name="Ruby J.G."/>
            <person name="Reiff S.B."/>
            <person name="Swart E.C."/>
            <person name="Gosai S."/>
            <person name="Prabakaran S."/>
            <person name="Witkowska E."/>
            <person name="Larue G.E."/>
            <person name="Fisher S."/>
            <person name="Freeman R.M."/>
            <person name="Gunawardena J."/>
            <person name="Chu W."/>
            <person name="Stover N.A."/>
            <person name="Gregory B.D."/>
            <person name="Nowacki M."/>
            <person name="Derisi J."/>
            <person name="Roy S.W."/>
            <person name="Marshall W.F."/>
            <person name="Sood P."/>
        </authorList>
    </citation>
    <scope>NUCLEOTIDE SEQUENCE [LARGE SCALE GENOMIC DNA]</scope>
    <source>
        <strain evidence="3">WM001</strain>
    </source>
</reference>
<name>A0A1R2AUI1_9CILI</name>
<proteinExistence type="predicted"/>
<dbReference type="SUPFAM" id="SSF53335">
    <property type="entry name" value="S-adenosyl-L-methionine-dependent methyltransferases"/>
    <property type="match status" value="1"/>
</dbReference>
<evidence type="ECO:0000256" key="2">
    <source>
        <dbReference type="ARBA" id="ARBA00022842"/>
    </source>
</evidence>
<accession>A0A1R2AUI1</accession>
<dbReference type="Gene3D" id="1.10.1200.270">
    <property type="entry name" value="Methyltransferase, alpha-helical capping domain"/>
    <property type="match status" value="1"/>
</dbReference>
<dbReference type="GO" id="GO:0046872">
    <property type="term" value="F:metal ion binding"/>
    <property type="evidence" value="ECO:0007669"/>
    <property type="project" value="UniProtKB-KW"/>
</dbReference>
<dbReference type="InterPro" id="IPR029063">
    <property type="entry name" value="SAM-dependent_MTases_sf"/>
</dbReference>
<dbReference type="InterPro" id="IPR042086">
    <property type="entry name" value="MeTrfase_capping"/>
</dbReference>
<dbReference type="AlphaFoldDB" id="A0A1R2AUI1"/>
<sequence>MIVKNSMKNYNQNSRYQQFGIDKNLDLILQTAEKILNIQSLVYTLVDYGCSEGLNSRKIFSKIISQIENLTESSFLLFHNDLPYINWSGFFNIICSPELIFPKNVFTAAIGKSFIEQILPSNSVHFGYSSFAFHWLSEPIPKYTSLDFNHYNEQNLALALEHYTRILENRYKELVIGGHLIFLVAIFIDEEIGFVLQQNLFKKMHAKGIISEDEALNFRYPVYFLTFEQWDQVLEKFVGRFKINIKEMRNFENEKLVSGENDTEKFIENICDSIVCFMKDIYRHIFKDRENKEQMIEIVREEMIETFKEIGFDRFLRGKSTLCLALEKIN</sequence>
<keyword evidence="1" id="KW-0479">Metal-binding</keyword>
<gene>
    <name evidence="3" type="ORF">SteCoe_34518</name>
</gene>
<dbReference type="Gene3D" id="3.40.50.150">
    <property type="entry name" value="Vaccinia Virus protein VP39"/>
    <property type="match status" value="1"/>
</dbReference>
<dbReference type="Pfam" id="PF03492">
    <property type="entry name" value="Methyltransf_7"/>
    <property type="match status" value="1"/>
</dbReference>
<dbReference type="OrthoDB" id="419980at2759"/>
<keyword evidence="2" id="KW-0460">Magnesium</keyword>
<dbReference type="EMBL" id="MPUH01001382">
    <property type="protein sequence ID" value="OMJ68115.1"/>
    <property type="molecule type" value="Genomic_DNA"/>
</dbReference>
<organism evidence="3 4">
    <name type="scientific">Stentor coeruleus</name>
    <dbReference type="NCBI Taxonomy" id="5963"/>
    <lineage>
        <taxon>Eukaryota</taxon>
        <taxon>Sar</taxon>
        <taxon>Alveolata</taxon>
        <taxon>Ciliophora</taxon>
        <taxon>Postciliodesmatophora</taxon>
        <taxon>Heterotrichea</taxon>
        <taxon>Heterotrichida</taxon>
        <taxon>Stentoridae</taxon>
        <taxon>Stentor</taxon>
    </lineage>
</organism>
<dbReference type="Proteomes" id="UP000187209">
    <property type="component" value="Unassembled WGS sequence"/>
</dbReference>
<comment type="caution">
    <text evidence="3">The sequence shown here is derived from an EMBL/GenBank/DDBJ whole genome shotgun (WGS) entry which is preliminary data.</text>
</comment>